<dbReference type="Pfam" id="PF13308">
    <property type="entry name" value="YARHG"/>
    <property type="match status" value="1"/>
</dbReference>
<name>A0ABT3RWN8_9BACT</name>
<accession>A0ABT3RWN8</accession>
<evidence type="ECO:0000313" key="3">
    <source>
        <dbReference type="Proteomes" id="UP001209885"/>
    </source>
</evidence>
<reference evidence="2 3" key="1">
    <citation type="submission" date="2022-11" db="EMBL/GenBank/DDBJ databases">
        <title>The characterization of three novel Bacteroidetes species and genomic analysis of their roles in tidal elemental geochemical cycles.</title>
        <authorList>
            <person name="Ma K."/>
        </authorList>
    </citation>
    <scope>NUCLEOTIDE SEQUENCE [LARGE SCALE GENOMIC DNA]</scope>
    <source>
        <strain evidence="2 3">M17</strain>
    </source>
</reference>
<dbReference type="InterPro" id="IPR038434">
    <property type="entry name" value="YARHG_sf"/>
</dbReference>
<comment type="caution">
    <text evidence="2">The sequence shown here is derived from an EMBL/GenBank/DDBJ whole genome shotgun (WGS) entry which is preliminary data.</text>
</comment>
<dbReference type="RefSeq" id="WP_266058919.1">
    <property type="nucleotide sequence ID" value="NZ_JAPFQN010000031.1"/>
</dbReference>
<dbReference type="Proteomes" id="UP001209885">
    <property type="component" value="Unassembled WGS sequence"/>
</dbReference>
<dbReference type="SMART" id="SM01324">
    <property type="entry name" value="YARHG"/>
    <property type="match status" value="1"/>
</dbReference>
<organism evidence="2 3">
    <name type="scientific">Mangrovivirga halotolerans</name>
    <dbReference type="NCBI Taxonomy" id="2993936"/>
    <lineage>
        <taxon>Bacteria</taxon>
        <taxon>Pseudomonadati</taxon>
        <taxon>Bacteroidota</taxon>
        <taxon>Cytophagia</taxon>
        <taxon>Cytophagales</taxon>
        <taxon>Mangrovivirgaceae</taxon>
        <taxon>Mangrovivirga</taxon>
    </lineage>
</organism>
<sequence length="241" mass="28182">MQLVSMSRIIFLITLSFVLNKSMGQFIASEPINESQVKAWIPKFTLEYQGAYHFGTSEWESTLIVFFSGKEIIAQISHGNWNNDGTMWVMQYDNLHNVSIDKAGNFKSDKYKGQFVLYGEGNNLKKCLKIYNSWTVDIEKGQYELGWRSASIKDMYSGKFAIASTQELDPSELERMSSKDLKIMRNEIFARYGYRFKKDGEMDQYFSKQSWYRPQHSNVSNFLTDLEKRNIQLIKKEEQKP</sequence>
<dbReference type="Gene3D" id="1.20.58.1690">
    <property type="match status" value="1"/>
</dbReference>
<proteinExistence type="predicted"/>
<evidence type="ECO:0000313" key="2">
    <source>
        <dbReference type="EMBL" id="MCX2746186.1"/>
    </source>
</evidence>
<dbReference type="InterPro" id="IPR025582">
    <property type="entry name" value="YARHG_dom"/>
</dbReference>
<feature type="domain" description="YARHG" evidence="1">
    <location>
        <begin position="158"/>
        <end position="239"/>
    </location>
</feature>
<dbReference type="EMBL" id="JAPFQN010000031">
    <property type="protein sequence ID" value="MCX2746186.1"/>
    <property type="molecule type" value="Genomic_DNA"/>
</dbReference>
<gene>
    <name evidence="2" type="ORF">OO013_20090</name>
</gene>
<protein>
    <submittedName>
        <fullName evidence="2">YARHG domain-containing protein</fullName>
    </submittedName>
</protein>
<keyword evidence="3" id="KW-1185">Reference proteome</keyword>
<evidence type="ECO:0000259" key="1">
    <source>
        <dbReference type="SMART" id="SM01324"/>
    </source>
</evidence>